<comment type="caution">
    <text evidence="4">The sequence shown here is derived from an EMBL/GenBank/DDBJ whole genome shotgun (WGS) entry which is preliminary data.</text>
</comment>
<dbReference type="AlphaFoldDB" id="A0A8S3R5U5"/>
<keyword evidence="2" id="KW-0472">Membrane</keyword>
<evidence type="ECO:0000256" key="2">
    <source>
        <dbReference type="SAM" id="Phobius"/>
    </source>
</evidence>
<dbReference type="OrthoDB" id="10439889at2759"/>
<name>A0A8S3R5U5_MYTED</name>
<protein>
    <recommendedName>
        <fullName evidence="3">SWIM-type domain-containing protein</fullName>
    </recommendedName>
</protein>
<keyword evidence="1" id="KW-0479">Metal-binding</keyword>
<gene>
    <name evidence="4" type="ORF">MEDL_17917</name>
</gene>
<evidence type="ECO:0000256" key="1">
    <source>
        <dbReference type="PROSITE-ProRule" id="PRU00325"/>
    </source>
</evidence>
<evidence type="ECO:0000313" key="4">
    <source>
        <dbReference type="EMBL" id="CAG2203428.1"/>
    </source>
</evidence>
<reference evidence="4" key="1">
    <citation type="submission" date="2021-03" db="EMBL/GenBank/DDBJ databases">
        <authorList>
            <person name="Bekaert M."/>
        </authorList>
    </citation>
    <scope>NUCLEOTIDE SEQUENCE</scope>
</reference>
<feature type="domain" description="SWIM-type" evidence="3">
    <location>
        <begin position="101"/>
        <end position="135"/>
    </location>
</feature>
<evidence type="ECO:0000259" key="3">
    <source>
        <dbReference type="PROSITE" id="PS50966"/>
    </source>
</evidence>
<dbReference type="GO" id="GO:0008270">
    <property type="term" value="F:zinc ion binding"/>
    <property type="evidence" value="ECO:0007669"/>
    <property type="project" value="UniProtKB-KW"/>
</dbReference>
<keyword evidence="5" id="KW-1185">Reference proteome</keyword>
<feature type="transmembrane region" description="Helical" evidence="2">
    <location>
        <begin position="187"/>
        <end position="210"/>
    </location>
</feature>
<dbReference type="PROSITE" id="PS50966">
    <property type="entry name" value="ZF_SWIM"/>
    <property type="match status" value="1"/>
</dbReference>
<proteinExistence type="predicted"/>
<keyword evidence="2" id="KW-1133">Transmembrane helix</keyword>
<organism evidence="4 5">
    <name type="scientific">Mytilus edulis</name>
    <name type="common">Blue mussel</name>
    <dbReference type="NCBI Taxonomy" id="6550"/>
    <lineage>
        <taxon>Eukaryota</taxon>
        <taxon>Metazoa</taxon>
        <taxon>Spiralia</taxon>
        <taxon>Lophotrochozoa</taxon>
        <taxon>Mollusca</taxon>
        <taxon>Bivalvia</taxon>
        <taxon>Autobranchia</taxon>
        <taxon>Pteriomorphia</taxon>
        <taxon>Mytilida</taxon>
        <taxon>Mytiloidea</taxon>
        <taxon>Mytilidae</taxon>
        <taxon>Mytilinae</taxon>
        <taxon>Mytilus</taxon>
    </lineage>
</organism>
<sequence length="425" mass="48974">MTKNQTSQTKTYLGRDSLTFAEFYYIITLKIIIEKNEKREHDFFLAFWIFVNAGLLYQVTEGRRCKTQDGDFCCIHFYENAEKECIECDIGYTSMDGTRCYKCQQPFYGSHCAYRCSCKEDQICDHIIGCKIEKHKGAASNGEGCPIGTFSDTGQTCKECPIGLYGNNCLEECICRDNNRKEDINKIAFYAGGAGLLVVGIFIGMLLTGVKNRCCSGHQRVREQRSDERQYPAKESIEMNRYEYIDEKHMTHQHQDTAPPSLPVLRKFGKHQYKKASDNNHTAAVDGYNGNRIENDGYLNPYQPIKQANIYQHEYRAIGAKITKNKQIDEYLHPYNSLVKHGMSEGHEYKDLRNANIKSELKTLEVINFSLMCKQKNLKRTKEKVVFEYVSALAFYLILKIIYIFIYLFDCVAGPIACVLMRLYP</sequence>
<dbReference type="Proteomes" id="UP000683360">
    <property type="component" value="Unassembled WGS sequence"/>
</dbReference>
<keyword evidence="1" id="KW-0863">Zinc-finger</keyword>
<dbReference type="EMBL" id="CAJPWZ010000918">
    <property type="protein sequence ID" value="CAG2203428.1"/>
    <property type="molecule type" value="Genomic_DNA"/>
</dbReference>
<keyword evidence="1" id="KW-0862">Zinc</keyword>
<evidence type="ECO:0000313" key="5">
    <source>
        <dbReference type="Proteomes" id="UP000683360"/>
    </source>
</evidence>
<keyword evidence="2" id="KW-0812">Transmembrane</keyword>
<feature type="transmembrane region" description="Helical" evidence="2">
    <location>
        <begin position="43"/>
        <end position="60"/>
    </location>
</feature>
<dbReference type="InterPro" id="IPR007527">
    <property type="entry name" value="Znf_SWIM"/>
</dbReference>
<accession>A0A8S3R5U5</accession>
<feature type="transmembrane region" description="Helical" evidence="2">
    <location>
        <begin position="386"/>
        <end position="409"/>
    </location>
</feature>